<evidence type="ECO:0000313" key="2">
    <source>
        <dbReference type="Proteomes" id="UP000269115"/>
    </source>
</evidence>
<protein>
    <submittedName>
        <fullName evidence="1">Uncharacterized protein</fullName>
    </submittedName>
</protein>
<dbReference type="EMBL" id="RJUR01000017">
    <property type="protein sequence ID" value="ROQ45363.1"/>
    <property type="molecule type" value="Genomic_DNA"/>
</dbReference>
<dbReference type="SUPFAM" id="SSF81901">
    <property type="entry name" value="HCP-like"/>
    <property type="match status" value="1"/>
</dbReference>
<sequence>MTKKTTVISHNGAVYDITMGGWLQHLHSKASDAILEISTDDIQLPGGKIVGAYKAEKKAEYKSKPHTPRSSAKQYLNEYSRRDFGHDWDKFIGLIKDEINRACVRLLITPHPLSTTEQQELLKAASNGHVGAMYWIGTALRNKQNDDCLHWLSMAHNRGHVGACHEMAVHLAAKRNYLDSLRCIIISADGGCDIAYMSIFQISTLTNMFKIQEKSLVESMLKELEEASHASSANYFKGMLMLFSNQRTEGVSILKRFLKEPKKKPPEHDIDEVHGNQIRLVSTFIEGVLLDITSGTALLNSISTRSKQAGFCSFADYDEFVKIIGDKHISG</sequence>
<dbReference type="Proteomes" id="UP000269115">
    <property type="component" value="Unassembled WGS sequence"/>
</dbReference>
<dbReference type="AlphaFoldDB" id="A0A9X8EDN6"/>
<reference evidence="1 2" key="1">
    <citation type="submission" date="2018-11" db="EMBL/GenBank/DDBJ databases">
        <title>Genomic analyses of the natural microbiome of Caenorhabditis elegans.</title>
        <authorList>
            <person name="Samuel B."/>
        </authorList>
    </citation>
    <scope>NUCLEOTIDE SEQUENCE [LARGE SCALE GENOMIC DNA]</scope>
    <source>
        <strain evidence="1 2">BIGb0473</strain>
    </source>
</reference>
<gene>
    <name evidence="1" type="ORF">EDF85_4627</name>
</gene>
<dbReference type="Gene3D" id="1.25.40.10">
    <property type="entry name" value="Tetratricopeptide repeat domain"/>
    <property type="match status" value="1"/>
</dbReference>
<dbReference type="RefSeq" id="WP_123753502.1">
    <property type="nucleotide sequence ID" value="NZ_RJUR01000017.1"/>
</dbReference>
<organism evidence="1 2">
    <name type="scientific">Pseudomonas putida</name>
    <name type="common">Arthrobacter siderocapsulatus</name>
    <dbReference type="NCBI Taxonomy" id="303"/>
    <lineage>
        <taxon>Bacteria</taxon>
        <taxon>Pseudomonadati</taxon>
        <taxon>Pseudomonadota</taxon>
        <taxon>Gammaproteobacteria</taxon>
        <taxon>Pseudomonadales</taxon>
        <taxon>Pseudomonadaceae</taxon>
        <taxon>Pseudomonas</taxon>
    </lineage>
</organism>
<dbReference type="InterPro" id="IPR011990">
    <property type="entry name" value="TPR-like_helical_dom_sf"/>
</dbReference>
<proteinExistence type="predicted"/>
<comment type="caution">
    <text evidence="1">The sequence shown here is derived from an EMBL/GenBank/DDBJ whole genome shotgun (WGS) entry which is preliminary data.</text>
</comment>
<name>A0A9X8EDN6_PSEPU</name>
<evidence type="ECO:0000313" key="1">
    <source>
        <dbReference type="EMBL" id="ROQ45363.1"/>
    </source>
</evidence>
<accession>A0A9X8EDN6</accession>